<dbReference type="EMBL" id="BAABCS010000031">
    <property type="protein sequence ID" value="GAA4059734.1"/>
    <property type="molecule type" value="Genomic_DNA"/>
</dbReference>
<keyword evidence="2" id="KW-1185">Reference proteome</keyword>
<dbReference type="InterPro" id="IPR046562">
    <property type="entry name" value="DUF6717"/>
</dbReference>
<reference evidence="2" key="1">
    <citation type="journal article" date="2019" name="Int. J. Syst. Evol. Microbiol.">
        <title>The Global Catalogue of Microorganisms (GCM) 10K type strain sequencing project: providing services to taxonomists for standard genome sequencing and annotation.</title>
        <authorList>
            <consortium name="The Broad Institute Genomics Platform"/>
            <consortium name="The Broad Institute Genome Sequencing Center for Infectious Disease"/>
            <person name="Wu L."/>
            <person name="Ma J."/>
        </authorList>
    </citation>
    <scope>NUCLEOTIDE SEQUENCE [LARGE SCALE GENOMIC DNA]</scope>
    <source>
        <strain evidence="2">JCM 17068</strain>
    </source>
</reference>
<proteinExistence type="predicted"/>
<protein>
    <submittedName>
        <fullName evidence="1">Uncharacterized protein</fullName>
    </submittedName>
</protein>
<name>A0ABP7V5D0_9FLAO</name>
<evidence type="ECO:0000313" key="1">
    <source>
        <dbReference type="EMBL" id="GAA4059734.1"/>
    </source>
</evidence>
<evidence type="ECO:0000313" key="2">
    <source>
        <dbReference type="Proteomes" id="UP001500426"/>
    </source>
</evidence>
<accession>A0ABP7V5D0</accession>
<dbReference type="Pfam" id="PF20475">
    <property type="entry name" value="DUF6717"/>
    <property type="match status" value="1"/>
</dbReference>
<gene>
    <name evidence="1" type="ORF">GCM10022388_28250</name>
</gene>
<dbReference type="RefSeq" id="WP_345095799.1">
    <property type="nucleotide sequence ID" value="NZ_BAABCS010000031.1"/>
</dbReference>
<sequence>MKNYTFNKEQGNWYIDLPNWTGTKGELQMVAGADTLLDQLSNNGTTVNVTLSTDKAFSTPGFQTLKRIVKTPPNGCIYHLGFTPVWLCNVTKFVFDGLFPRQIHFKVVY</sequence>
<dbReference type="Proteomes" id="UP001500426">
    <property type="component" value="Unassembled WGS sequence"/>
</dbReference>
<comment type="caution">
    <text evidence="1">The sequence shown here is derived from an EMBL/GenBank/DDBJ whole genome shotgun (WGS) entry which is preliminary data.</text>
</comment>
<organism evidence="1 2">
    <name type="scientific">Flavobacterium chungnamense</name>
    <dbReference type="NCBI Taxonomy" id="706182"/>
    <lineage>
        <taxon>Bacteria</taxon>
        <taxon>Pseudomonadati</taxon>
        <taxon>Bacteroidota</taxon>
        <taxon>Flavobacteriia</taxon>
        <taxon>Flavobacteriales</taxon>
        <taxon>Flavobacteriaceae</taxon>
        <taxon>Flavobacterium</taxon>
    </lineage>
</organism>